<dbReference type="Proteomes" id="UP000019487">
    <property type="component" value="Unassembled WGS sequence"/>
</dbReference>
<feature type="compositionally biased region" description="Acidic residues" evidence="1">
    <location>
        <begin position="715"/>
        <end position="725"/>
    </location>
</feature>
<feature type="region of interest" description="Disordered" evidence="1">
    <location>
        <begin position="1"/>
        <end position="23"/>
    </location>
</feature>
<feature type="compositionally biased region" description="Low complexity" evidence="1">
    <location>
        <begin position="562"/>
        <end position="572"/>
    </location>
</feature>
<feature type="region of interest" description="Disordered" evidence="1">
    <location>
        <begin position="590"/>
        <end position="614"/>
    </location>
</feature>
<keyword evidence="3" id="KW-1185">Reference proteome</keyword>
<comment type="caution">
    <text evidence="2">The sequence shown here is derived from an EMBL/GenBank/DDBJ whole genome shotgun (WGS) entry which is preliminary data.</text>
</comment>
<evidence type="ECO:0000313" key="3">
    <source>
        <dbReference type="Proteomes" id="UP000019487"/>
    </source>
</evidence>
<feature type="region of interest" description="Disordered" evidence="1">
    <location>
        <begin position="555"/>
        <end position="578"/>
    </location>
</feature>
<dbReference type="OrthoDB" id="3552116at2759"/>
<feature type="compositionally biased region" description="Acidic residues" evidence="1">
    <location>
        <begin position="299"/>
        <end position="309"/>
    </location>
</feature>
<feature type="compositionally biased region" description="Basic and acidic residues" evidence="1">
    <location>
        <begin position="287"/>
        <end position="298"/>
    </location>
</feature>
<feature type="compositionally biased region" description="Basic and acidic residues" evidence="1">
    <location>
        <begin position="771"/>
        <end position="780"/>
    </location>
</feature>
<dbReference type="HOGENOM" id="CLU_329326_0_0_1"/>
<sequence>MTSSFAPRLWTEPSVIKTTGDIRPTSEQKKVAFEVYTALRDGSGIGEKIANKVSKIFKWKKAPAQPKISGPSNTKSSTSASSRVRGSRAPQDISSSVSQDQVILGISEKRMTRNQTAKGSNQIAVDVDVDVFETIPDQIKKPSPPSSKADFRSNKEKEVAQARVQAARGTMSTPVIPAPVYQVTRSVSPPEHDIKEAQMKLAYPQETVCAYQAELISDPIVLSFVAMKDHNMEEEIEDDFEAADDQPKVGPDEDTPDVDTPVSAPFKLSAVPRIRLNFNSPTGGKPNRMDKGKGKALDEDVEDCPEAIENDNTREYPGQVLNTDNESKEPTGASGSSTMGSQTFNASNTPVKSLKKMPPGHEVMDEGLHDRSRVLVGIPRPEALTIVFKTGKEDPKKPGVVQHLANVTYRYKKEALNWESANYIAGLNKWRSQIFSRLLGKKAETRWKWTQGEMNAACDILEAHLTSPEVGGSWANIDWEVVTAVYNDRFEGVTQSAGELYARVRYNSKDGPAISERGKNMGTDREAPVRTWNGIKNQMTHFADPRAIDIVRRARDPKTAVSSGSSTGSESGWPANVPLKRIGFVNGNRASARDRKRFSEEQNGDAAQDLPPNKKVKLDRSATRLRGGHLSDYDGYISDFNYGDDSPPSGDVQGRQFPGDSAFRLASGTRAVQALAEAHRLLGLDVTPVGVEGSHMADQSTSLSHDKKRSREADESYSGEDEEESLPPKKVKMDRRLPRNTSLAPLSASTPTQTATVDQQNPPSNLRKRSRNNDQVHGGDDQEALPTKKTKSETAQGSQQSSHASRRNSASMENRNAGRCPPSPNTPRRNSASMRTQNTGRRPPSKGGVATTKKGFQTTSRLPTLDDYFSEN</sequence>
<feature type="region of interest" description="Disordered" evidence="1">
    <location>
        <begin position="277"/>
        <end position="356"/>
    </location>
</feature>
<dbReference type="EMBL" id="AYSA01000066">
    <property type="protein sequence ID" value="ESZ97837.1"/>
    <property type="molecule type" value="Genomic_DNA"/>
</dbReference>
<feature type="compositionally biased region" description="Polar residues" evidence="1">
    <location>
        <begin position="739"/>
        <end position="764"/>
    </location>
</feature>
<feature type="region of interest" description="Disordered" evidence="1">
    <location>
        <begin position="694"/>
        <end position="872"/>
    </location>
</feature>
<proteinExistence type="predicted"/>
<gene>
    <name evidence="2" type="ORF">SBOR_1782</name>
</gene>
<evidence type="ECO:0000313" key="2">
    <source>
        <dbReference type="EMBL" id="ESZ97837.1"/>
    </source>
</evidence>
<feature type="compositionally biased region" description="Polar residues" evidence="1">
    <location>
        <begin position="793"/>
        <end position="814"/>
    </location>
</feature>
<accession>W9CM45</accession>
<organism evidence="2 3">
    <name type="scientific">Sclerotinia borealis (strain F-4128)</name>
    <dbReference type="NCBI Taxonomy" id="1432307"/>
    <lineage>
        <taxon>Eukaryota</taxon>
        <taxon>Fungi</taxon>
        <taxon>Dikarya</taxon>
        <taxon>Ascomycota</taxon>
        <taxon>Pezizomycotina</taxon>
        <taxon>Leotiomycetes</taxon>
        <taxon>Helotiales</taxon>
        <taxon>Sclerotiniaceae</taxon>
        <taxon>Sclerotinia</taxon>
    </lineage>
</organism>
<feature type="compositionally biased region" description="Polar residues" evidence="1">
    <location>
        <begin position="826"/>
        <end position="840"/>
    </location>
</feature>
<dbReference type="AlphaFoldDB" id="W9CM45"/>
<feature type="compositionally biased region" description="Basic and acidic residues" evidence="1">
    <location>
        <begin position="591"/>
        <end position="600"/>
    </location>
</feature>
<feature type="region of interest" description="Disordered" evidence="1">
    <location>
        <begin position="61"/>
        <end position="100"/>
    </location>
</feature>
<feature type="region of interest" description="Disordered" evidence="1">
    <location>
        <begin position="239"/>
        <end position="259"/>
    </location>
</feature>
<protein>
    <submittedName>
        <fullName evidence="2">Uncharacterized protein</fullName>
    </submittedName>
</protein>
<name>W9CM45_SCLBF</name>
<evidence type="ECO:0000256" key="1">
    <source>
        <dbReference type="SAM" id="MobiDB-lite"/>
    </source>
</evidence>
<feature type="compositionally biased region" description="Low complexity" evidence="1">
    <location>
        <begin position="69"/>
        <end position="100"/>
    </location>
</feature>
<feature type="compositionally biased region" description="Polar residues" evidence="1">
    <location>
        <begin position="333"/>
        <end position="351"/>
    </location>
</feature>
<feature type="region of interest" description="Disordered" evidence="1">
    <location>
        <begin position="639"/>
        <end position="660"/>
    </location>
</feature>
<reference evidence="2 3" key="1">
    <citation type="journal article" date="2014" name="Genome Announc.">
        <title>Draft genome sequence of Sclerotinia borealis, a psychrophilic plant pathogenic fungus.</title>
        <authorList>
            <person name="Mardanov A.V."/>
            <person name="Beletsky A.V."/>
            <person name="Kadnikov V.V."/>
            <person name="Ignatov A.N."/>
            <person name="Ravin N.V."/>
        </authorList>
    </citation>
    <scope>NUCLEOTIDE SEQUENCE [LARGE SCALE GENOMIC DNA]</scope>
    <source>
        <strain evidence="3">F-4157</strain>
    </source>
</reference>